<feature type="domain" description="Serine aminopeptidase S33" evidence="3">
    <location>
        <begin position="32"/>
        <end position="147"/>
    </location>
</feature>
<dbReference type="InterPro" id="IPR017208">
    <property type="entry name" value="UCP037442_abhydr"/>
</dbReference>
<evidence type="ECO:0000259" key="3">
    <source>
        <dbReference type="Pfam" id="PF12146"/>
    </source>
</evidence>
<keyword evidence="5" id="KW-1185">Reference proteome</keyword>
<organism evidence="4 5">
    <name type="scientific">Corynebacterium lowii</name>
    <dbReference type="NCBI Taxonomy" id="1544413"/>
    <lineage>
        <taxon>Bacteria</taxon>
        <taxon>Bacillati</taxon>
        <taxon>Actinomycetota</taxon>
        <taxon>Actinomycetes</taxon>
        <taxon>Mycobacteriales</taxon>
        <taxon>Corynebacteriaceae</taxon>
        <taxon>Corynebacterium</taxon>
    </lineage>
</organism>
<dbReference type="InterPro" id="IPR029058">
    <property type="entry name" value="AB_hydrolase_fold"/>
</dbReference>
<dbReference type="InterPro" id="IPR022742">
    <property type="entry name" value="Hydrolase_4"/>
</dbReference>
<dbReference type="EMBL" id="LKEV01000004">
    <property type="protein sequence ID" value="KQB86235.1"/>
    <property type="molecule type" value="Genomic_DNA"/>
</dbReference>
<dbReference type="Pfam" id="PF12146">
    <property type="entry name" value="Hydrolase_4"/>
    <property type="match status" value="1"/>
</dbReference>
<comment type="similarity">
    <text evidence="1">Belongs to the AB hydrolase superfamily.</text>
</comment>
<dbReference type="Gene3D" id="3.40.50.1820">
    <property type="entry name" value="alpha/beta hydrolase"/>
    <property type="match status" value="1"/>
</dbReference>
<dbReference type="SUPFAM" id="SSF53474">
    <property type="entry name" value="alpha/beta-Hydrolases"/>
    <property type="match status" value="1"/>
</dbReference>
<reference evidence="4 5" key="1">
    <citation type="submission" date="2015-10" db="EMBL/GenBank/DDBJ databases">
        <title>Corynebacteirum lowii and Corynebacterium oculi species nova, derived from human clinical disease and and emended description of Corynebacterium mastiditis.</title>
        <authorList>
            <person name="Bernard K."/>
            <person name="Pacheco A.L."/>
            <person name="Mcdougall C."/>
            <person name="Burtx T."/>
            <person name="Weibe D."/>
            <person name="Tyler S."/>
            <person name="Olson A.B."/>
            <person name="Cnockaert M."/>
            <person name="Eguchi H."/>
            <person name="Kuwahara T."/>
            <person name="Nakayama-Imaohji H."/>
            <person name="Boudewijins M."/>
            <person name="Van Hoecke F."/>
            <person name="Bernier A.-M."/>
            <person name="Vandamme P."/>
        </authorList>
    </citation>
    <scope>NUCLEOTIDE SEQUENCE [LARGE SCALE GENOMIC DNA]</scope>
    <source>
        <strain evidence="4 5">NML 130206</strain>
    </source>
</reference>
<name>A0A0Q0YV86_9CORY</name>
<evidence type="ECO:0000256" key="2">
    <source>
        <dbReference type="ARBA" id="ARBA00022801"/>
    </source>
</evidence>
<dbReference type="PIRSF" id="PIRSF037442">
    <property type="entry name" value="UCP037442_abhydr"/>
    <property type="match status" value="1"/>
</dbReference>
<dbReference type="STRING" id="1544413.Clow_01590"/>
<gene>
    <name evidence="4" type="ORF">Clow_01590</name>
</gene>
<dbReference type="GO" id="GO:0052689">
    <property type="term" value="F:carboxylic ester hydrolase activity"/>
    <property type="evidence" value="ECO:0007669"/>
    <property type="project" value="UniProtKB-ARBA"/>
</dbReference>
<proteinExistence type="inferred from homology"/>
<evidence type="ECO:0000256" key="1">
    <source>
        <dbReference type="ARBA" id="ARBA00008645"/>
    </source>
</evidence>
<dbReference type="PANTHER" id="PTHR22946">
    <property type="entry name" value="DIENELACTONE HYDROLASE DOMAIN-CONTAINING PROTEIN-RELATED"/>
    <property type="match status" value="1"/>
</dbReference>
<evidence type="ECO:0000313" key="4">
    <source>
        <dbReference type="EMBL" id="KQB86235.1"/>
    </source>
</evidence>
<dbReference type="PATRIC" id="fig|1544413.3.peg.1591"/>
<comment type="caution">
    <text evidence="4">The sequence shown here is derived from an EMBL/GenBank/DDBJ whole genome shotgun (WGS) entry which is preliminary data.</text>
</comment>
<dbReference type="AlphaFoldDB" id="A0A0Q0YV86"/>
<protein>
    <submittedName>
        <fullName evidence="4">Alpha/beta hydrolase family protein</fullName>
    </submittedName>
</protein>
<keyword evidence="2 4" id="KW-0378">Hydrolase</keyword>
<sequence>MQAMRASIPTSDNRELSAQLFLPEHEDTTLPAVVIHPATGVHKGLYAACAQYLADHGIPVLTYDYRGTNESALPSDYKDKNIGMSDWMLCDVPAANRFLRSRYPDRKIVAIGHSVGGHGQLVSFQDEPVDAIALVASHAGITRLIPPLPERLKVGFVFNVFTPLTARFLGYVPVDKIGMGKPVPAGIMLQWRHWTRMPQYFFDDPNFPDQGTPLPQRFAKVTAPVLSIVLNDDPWATREASDVLLRRLTGASVEKRDISPASIGAKEIGHMGFFRSKSKDLWEGLYEWVVKAT</sequence>
<dbReference type="InterPro" id="IPR050261">
    <property type="entry name" value="FrsA_esterase"/>
</dbReference>
<dbReference type="Proteomes" id="UP000050488">
    <property type="component" value="Unassembled WGS sequence"/>
</dbReference>
<dbReference type="PANTHER" id="PTHR22946:SF9">
    <property type="entry name" value="POLYKETIDE TRANSFERASE AF380"/>
    <property type="match status" value="1"/>
</dbReference>
<accession>A0A0Q0YV86</accession>
<evidence type="ECO:0000313" key="5">
    <source>
        <dbReference type="Proteomes" id="UP000050488"/>
    </source>
</evidence>